<name>A0A8S1PTV7_PARPR</name>
<dbReference type="AlphaFoldDB" id="A0A8S1PTV7"/>
<proteinExistence type="predicted"/>
<evidence type="ECO:0000313" key="2">
    <source>
        <dbReference type="EMBL" id="CAD8106546.1"/>
    </source>
</evidence>
<accession>A0A8S1PTV7</accession>
<reference evidence="2" key="1">
    <citation type="submission" date="2021-01" db="EMBL/GenBank/DDBJ databases">
        <authorList>
            <consortium name="Genoscope - CEA"/>
            <person name="William W."/>
        </authorList>
    </citation>
    <scope>NUCLEOTIDE SEQUENCE</scope>
</reference>
<comment type="caution">
    <text evidence="2">The sequence shown here is derived from an EMBL/GenBank/DDBJ whole genome shotgun (WGS) entry which is preliminary data.</text>
</comment>
<evidence type="ECO:0000313" key="3">
    <source>
        <dbReference type="Proteomes" id="UP000688137"/>
    </source>
</evidence>
<evidence type="ECO:0000256" key="1">
    <source>
        <dbReference type="SAM" id="MobiDB-lite"/>
    </source>
</evidence>
<organism evidence="2 3">
    <name type="scientific">Paramecium primaurelia</name>
    <dbReference type="NCBI Taxonomy" id="5886"/>
    <lineage>
        <taxon>Eukaryota</taxon>
        <taxon>Sar</taxon>
        <taxon>Alveolata</taxon>
        <taxon>Ciliophora</taxon>
        <taxon>Intramacronucleata</taxon>
        <taxon>Oligohymenophorea</taxon>
        <taxon>Peniculida</taxon>
        <taxon>Parameciidae</taxon>
        <taxon>Paramecium</taxon>
    </lineage>
</organism>
<dbReference type="EMBL" id="CAJJDM010000134">
    <property type="protein sequence ID" value="CAD8106546.1"/>
    <property type="molecule type" value="Genomic_DNA"/>
</dbReference>
<keyword evidence="3" id="KW-1185">Reference proteome</keyword>
<feature type="region of interest" description="Disordered" evidence="1">
    <location>
        <begin position="67"/>
        <end position="92"/>
    </location>
</feature>
<dbReference type="OMA" id="FYTLEFE"/>
<gene>
    <name evidence="2" type="ORF">PPRIM_AZ9-3.1.T1310043</name>
</gene>
<protein>
    <submittedName>
        <fullName evidence="2">Uncharacterized protein</fullName>
    </submittedName>
</protein>
<dbReference type="Proteomes" id="UP000688137">
    <property type="component" value="Unassembled WGS sequence"/>
</dbReference>
<sequence>MNFYTLEFEDLAIQDLREQEQIQVNEEQICDYDQSSNLELNKDYTFDGYLQEEPVLIFNIIEESPKKKNKSIFKKSKKIRKSDTETDFQSQKKSNTLITQNDVAKLQQCQKLKTIISQMEAILKQTRIHILNQYRKKQTQ</sequence>
<feature type="compositionally biased region" description="Basic residues" evidence="1">
    <location>
        <begin position="67"/>
        <end position="80"/>
    </location>
</feature>